<evidence type="ECO:0000313" key="1">
    <source>
        <dbReference type="EMBL" id="MBS0970959.1"/>
    </source>
</evidence>
<proteinExistence type="predicted"/>
<evidence type="ECO:0000313" key="2">
    <source>
        <dbReference type="Proteomes" id="UP000680634"/>
    </source>
</evidence>
<accession>A0ABS5JM44</accession>
<organism evidence="1 2">
    <name type="scientific">Nissabacter archeti</name>
    <dbReference type="NCBI Taxonomy" id="1917880"/>
    <lineage>
        <taxon>Bacteria</taxon>
        <taxon>Pseudomonadati</taxon>
        <taxon>Pseudomonadota</taxon>
        <taxon>Gammaproteobacteria</taxon>
        <taxon>Enterobacterales</taxon>
        <taxon>Yersiniaceae</taxon>
        <taxon>Nissabacter</taxon>
    </lineage>
</organism>
<protein>
    <submittedName>
        <fullName evidence="1">Uncharacterized protein</fullName>
    </submittedName>
</protein>
<dbReference type="EMBL" id="JAERKB010000014">
    <property type="protein sequence ID" value="MBS0970959.1"/>
    <property type="molecule type" value="Genomic_DNA"/>
</dbReference>
<dbReference type="RefSeq" id="WP_165698439.1">
    <property type="nucleotide sequence ID" value="NZ_FQXW01000008.1"/>
</dbReference>
<comment type="caution">
    <text evidence="1">The sequence shown here is derived from an EMBL/GenBank/DDBJ whole genome shotgun (WGS) entry which is preliminary data.</text>
</comment>
<sequence length="48" mass="5419">MRYGRRAAQPEEKIDYQAIRAGKAAMVKRFMAAKAEAERQGNVVIKPL</sequence>
<dbReference type="Proteomes" id="UP000680634">
    <property type="component" value="Unassembled WGS sequence"/>
</dbReference>
<keyword evidence="2" id="KW-1185">Reference proteome</keyword>
<gene>
    <name evidence="1" type="ORF">JK232_18895</name>
</gene>
<name>A0ABS5JM44_9GAMM</name>
<reference evidence="2" key="2">
    <citation type="submission" date="2023-07" db="EMBL/GenBank/DDBJ databases">
        <title>Genome-inferred correspondence between phylogeny and metabolic traits in the wild Drosophila gut microbiome.</title>
        <authorList>
            <person name="Bueno E."/>
            <person name="Blow F."/>
            <person name="Douglas A.E."/>
        </authorList>
    </citation>
    <scope>NUCLEOTIDE SEQUENCE [LARGE SCALE GENOMIC DNA]</scope>
    <source>
        <strain evidence="2">JGM97</strain>
    </source>
</reference>
<reference evidence="1 2" key="1">
    <citation type="submission" date="2020-12" db="EMBL/GenBank/DDBJ databases">
        <authorList>
            <person name="Mcmullen J.G."/>
        </authorList>
    </citation>
    <scope>NUCLEOTIDE SEQUENCE [LARGE SCALE GENOMIC DNA]</scope>
    <source>
        <strain evidence="1 2">JGM97</strain>
    </source>
</reference>